<protein>
    <submittedName>
        <fullName evidence="4">Uncharacterized protein</fullName>
    </submittedName>
</protein>
<organism evidence="4 5">
    <name type="scientific">Letharia columbiana</name>
    <dbReference type="NCBI Taxonomy" id="112416"/>
    <lineage>
        <taxon>Eukaryota</taxon>
        <taxon>Fungi</taxon>
        <taxon>Dikarya</taxon>
        <taxon>Ascomycota</taxon>
        <taxon>Pezizomycotina</taxon>
        <taxon>Lecanoromycetes</taxon>
        <taxon>OSLEUM clade</taxon>
        <taxon>Lecanoromycetidae</taxon>
        <taxon>Lecanorales</taxon>
        <taxon>Lecanorineae</taxon>
        <taxon>Parmeliaceae</taxon>
        <taxon>Letharia</taxon>
    </lineage>
</organism>
<dbReference type="EMBL" id="JACCJC010000016">
    <property type="protein sequence ID" value="KAF6236983.1"/>
    <property type="molecule type" value="Genomic_DNA"/>
</dbReference>
<feature type="coiled-coil region" evidence="1">
    <location>
        <begin position="91"/>
        <end position="121"/>
    </location>
</feature>
<keyword evidence="3" id="KW-1133">Transmembrane helix</keyword>
<proteinExistence type="predicted"/>
<dbReference type="GeneID" id="59286526"/>
<feature type="transmembrane region" description="Helical" evidence="3">
    <location>
        <begin position="35"/>
        <end position="51"/>
    </location>
</feature>
<evidence type="ECO:0000256" key="3">
    <source>
        <dbReference type="SAM" id="Phobius"/>
    </source>
</evidence>
<keyword evidence="5" id="KW-1185">Reference proteome</keyword>
<accession>A0A8H6FYB3</accession>
<evidence type="ECO:0000256" key="2">
    <source>
        <dbReference type="SAM" id="MobiDB-lite"/>
    </source>
</evidence>
<evidence type="ECO:0000313" key="5">
    <source>
        <dbReference type="Proteomes" id="UP000578531"/>
    </source>
</evidence>
<dbReference type="RefSeq" id="XP_037166315.1">
    <property type="nucleotide sequence ID" value="XM_037306780.1"/>
</dbReference>
<feature type="compositionally biased region" description="Polar residues" evidence="2">
    <location>
        <begin position="14"/>
        <end position="25"/>
    </location>
</feature>
<name>A0A8H6FYB3_9LECA</name>
<keyword evidence="3" id="KW-0812">Transmembrane</keyword>
<feature type="region of interest" description="Disordered" evidence="2">
    <location>
        <begin position="1"/>
        <end position="29"/>
    </location>
</feature>
<comment type="caution">
    <text evidence="4">The sequence shown here is derived from an EMBL/GenBank/DDBJ whole genome shotgun (WGS) entry which is preliminary data.</text>
</comment>
<reference evidence="4 5" key="1">
    <citation type="journal article" date="2020" name="Genomics">
        <title>Complete, high-quality genomes from long-read metagenomic sequencing of two wolf lichen thalli reveals enigmatic genome architecture.</title>
        <authorList>
            <person name="McKenzie S.K."/>
            <person name="Walston R.F."/>
            <person name="Allen J.L."/>
        </authorList>
    </citation>
    <scope>NUCLEOTIDE SEQUENCE [LARGE SCALE GENOMIC DNA]</scope>
    <source>
        <strain evidence="4">WasteWater2</strain>
    </source>
</reference>
<keyword evidence="1" id="KW-0175">Coiled coil</keyword>
<keyword evidence="3" id="KW-0472">Membrane</keyword>
<dbReference type="AlphaFoldDB" id="A0A8H6FYB3"/>
<evidence type="ECO:0000313" key="4">
    <source>
        <dbReference type="EMBL" id="KAF6236983.1"/>
    </source>
</evidence>
<sequence>MTPSSTHSSKSSKQEVPSTSENGNPTRAPRDECKGYIFILITMLLLLVAFIENMQIQDNWLSSARHQQQVAKVQRWQQEVPEMQQTQQDWRSHMENNYDELQECKSKLEEADSRLEKTTLSSSSVTSLTGATNMIPLETLRLAFQETVKWRSCASGEVESVEVQGSDGSRMIWSCNRSKH</sequence>
<feature type="compositionally biased region" description="Low complexity" evidence="2">
    <location>
        <begin position="1"/>
        <end position="11"/>
    </location>
</feature>
<dbReference type="Proteomes" id="UP000578531">
    <property type="component" value="Unassembled WGS sequence"/>
</dbReference>
<evidence type="ECO:0000256" key="1">
    <source>
        <dbReference type="SAM" id="Coils"/>
    </source>
</evidence>
<gene>
    <name evidence="4" type="ORF">HO173_004862</name>
</gene>